<dbReference type="Proteomes" id="UP000785679">
    <property type="component" value="Unassembled WGS sequence"/>
</dbReference>
<sequence length="385" mass="44584">MMVILKILANPSNQQSPLNTKLQPSNITYADKKTIWTATGAKSQGSNSEMNQKINKMTGYFKLPHSANRKITRKHSKRTSRRKGPVTWMSPRSMTIQDQTWAQRVKKIILKIILKRGILASSMTQSNFYNQGINWVSSIQVESPSILWYRETLAFQRIKRLQLRRGQSSTVLIIKVRGCQNLTVKHTGRLVFQALVRLTVDLLLLIIDPRTSFSTDNKRYTESDQDQVKDEVKSLDCDEKLKSKLIHNPINSRMSVKEHQRNTTFSREKGEHFDESTNTTKDRILKATDDPTLQYDRKMELEKRAHLKGMKDPQQRSDYIHYYDAVIPSDKPLQDELHVEFLHKYRKEKAKDLEVPDRKLGAPLSTGEYGIIHGRWNPRPDGRGT</sequence>
<keyword evidence="3" id="KW-1185">Reference proteome</keyword>
<gene>
    <name evidence="2" type="ORF">FGO68_gene13649</name>
</gene>
<protein>
    <submittedName>
        <fullName evidence="2">Uncharacterized protein</fullName>
    </submittedName>
</protein>
<name>A0A8J8T269_HALGN</name>
<comment type="caution">
    <text evidence="2">The sequence shown here is derived from an EMBL/GenBank/DDBJ whole genome shotgun (WGS) entry which is preliminary data.</text>
</comment>
<accession>A0A8J8T269</accession>
<dbReference type="EMBL" id="RRYP01009824">
    <property type="protein sequence ID" value="TNV78801.1"/>
    <property type="molecule type" value="Genomic_DNA"/>
</dbReference>
<organism evidence="2 3">
    <name type="scientific">Halteria grandinella</name>
    <dbReference type="NCBI Taxonomy" id="5974"/>
    <lineage>
        <taxon>Eukaryota</taxon>
        <taxon>Sar</taxon>
        <taxon>Alveolata</taxon>
        <taxon>Ciliophora</taxon>
        <taxon>Intramacronucleata</taxon>
        <taxon>Spirotrichea</taxon>
        <taxon>Stichotrichia</taxon>
        <taxon>Sporadotrichida</taxon>
        <taxon>Halteriidae</taxon>
        <taxon>Halteria</taxon>
    </lineage>
</organism>
<dbReference type="AlphaFoldDB" id="A0A8J8T269"/>
<proteinExistence type="predicted"/>
<evidence type="ECO:0000313" key="2">
    <source>
        <dbReference type="EMBL" id="TNV78801.1"/>
    </source>
</evidence>
<evidence type="ECO:0000313" key="3">
    <source>
        <dbReference type="Proteomes" id="UP000785679"/>
    </source>
</evidence>
<evidence type="ECO:0000256" key="1">
    <source>
        <dbReference type="SAM" id="MobiDB-lite"/>
    </source>
</evidence>
<feature type="region of interest" description="Disordered" evidence="1">
    <location>
        <begin position="69"/>
        <end position="88"/>
    </location>
</feature>
<reference evidence="2" key="1">
    <citation type="submission" date="2019-06" db="EMBL/GenBank/DDBJ databases">
        <authorList>
            <person name="Zheng W."/>
        </authorList>
    </citation>
    <scope>NUCLEOTIDE SEQUENCE</scope>
    <source>
        <strain evidence="2">QDHG01</strain>
    </source>
</reference>
<feature type="compositionally biased region" description="Basic residues" evidence="1">
    <location>
        <begin position="69"/>
        <end position="84"/>
    </location>
</feature>
<feature type="region of interest" description="Disordered" evidence="1">
    <location>
        <begin position="256"/>
        <end position="278"/>
    </location>
</feature>